<dbReference type="Pfam" id="PF19132">
    <property type="entry name" value="DUF5815"/>
    <property type="match status" value="1"/>
</dbReference>
<dbReference type="EMBL" id="MWPH01000002">
    <property type="protein sequence ID" value="OVE84663.1"/>
    <property type="molecule type" value="Genomic_DNA"/>
</dbReference>
<proteinExistence type="predicted"/>
<sequence length="179" mass="20196">MAEPRVPGSGTERHLELPCGETLDPHSVDLGMYEYSSCPCGEPHAVVTDAHPASRFFPESLVAILEETIDTDDDFDRFGTPHLMGVVLEEFPEKVVTYDASDDGAVGYAMLWVTDFDSRRLHEIIVELVVELMEHAISHAEDDSAISEFETQMLEFDIGEFVDQYRAQRNFESEHDQPM</sequence>
<keyword evidence="2" id="KW-1185">Reference proteome</keyword>
<protein>
    <submittedName>
        <fullName evidence="1">Uncharacterized protein</fullName>
    </submittedName>
</protein>
<dbReference type="Proteomes" id="UP000196084">
    <property type="component" value="Unassembled WGS sequence"/>
</dbReference>
<dbReference type="RefSeq" id="WP_087714655.1">
    <property type="nucleotide sequence ID" value="NZ_MWPH01000002.1"/>
</dbReference>
<reference evidence="1 2" key="1">
    <citation type="submission" date="2017-02" db="EMBL/GenBank/DDBJ databases">
        <title>Natronthermophilus aegyptiacus gen. nov.,sp. nov., an aerobic, extremely halophilic alkalithermophilic archaeon isolated from the athalassohaline Wadi An Natrun, Egypt.</title>
        <authorList>
            <person name="Zhao B."/>
        </authorList>
    </citation>
    <scope>NUCLEOTIDE SEQUENCE [LARGE SCALE GENOMIC DNA]</scope>
    <source>
        <strain evidence="1 2">CGMCC 1.3597</strain>
    </source>
</reference>
<dbReference type="AlphaFoldDB" id="A0A202E8R7"/>
<dbReference type="InterPro" id="IPR043853">
    <property type="entry name" value="DUF5815"/>
</dbReference>
<evidence type="ECO:0000313" key="2">
    <source>
        <dbReference type="Proteomes" id="UP000196084"/>
    </source>
</evidence>
<name>A0A202E8R7_9EURY</name>
<dbReference type="OrthoDB" id="156206at2157"/>
<accession>A0A202E8R7</accession>
<evidence type="ECO:0000313" key="1">
    <source>
        <dbReference type="EMBL" id="OVE84663.1"/>
    </source>
</evidence>
<comment type="caution">
    <text evidence="1">The sequence shown here is derived from an EMBL/GenBank/DDBJ whole genome shotgun (WGS) entry which is preliminary data.</text>
</comment>
<gene>
    <name evidence="1" type="ORF">B2G88_09740</name>
</gene>
<organism evidence="1 2">
    <name type="scientific">Natronolimnobius baerhuensis</name>
    <dbReference type="NCBI Taxonomy" id="253108"/>
    <lineage>
        <taxon>Archaea</taxon>
        <taxon>Methanobacteriati</taxon>
        <taxon>Methanobacteriota</taxon>
        <taxon>Stenosarchaea group</taxon>
        <taxon>Halobacteria</taxon>
        <taxon>Halobacteriales</taxon>
        <taxon>Natrialbaceae</taxon>
        <taxon>Natronolimnobius</taxon>
    </lineage>
</organism>